<feature type="compositionally biased region" description="Polar residues" evidence="2">
    <location>
        <begin position="499"/>
        <end position="513"/>
    </location>
</feature>
<dbReference type="OrthoDB" id="3008370at2759"/>
<proteinExistence type="predicted"/>
<evidence type="ECO:0000256" key="2">
    <source>
        <dbReference type="SAM" id="MobiDB-lite"/>
    </source>
</evidence>
<evidence type="ECO:0000313" key="3">
    <source>
        <dbReference type="EMBL" id="KAJ3507343.1"/>
    </source>
</evidence>
<feature type="region of interest" description="Disordered" evidence="2">
    <location>
        <begin position="430"/>
        <end position="612"/>
    </location>
</feature>
<name>A0A9W8JYX7_9AGAR</name>
<organism evidence="3 4">
    <name type="scientific">Agrocybe chaxingu</name>
    <dbReference type="NCBI Taxonomy" id="84603"/>
    <lineage>
        <taxon>Eukaryota</taxon>
        <taxon>Fungi</taxon>
        <taxon>Dikarya</taxon>
        <taxon>Basidiomycota</taxon>
        <taxon>Agaricomycotina</taxon>
        <taxon>Agaricomycetes</taxon>
        <taxon>Agaricomycetidae</taxon>
        <taxon>Agaricales</taxon>
        <taxon>Agaricineae</taxon>
        <taxon>Strophariaceae</taxon>
        <taxon>Agrocybe</taxon>
    </lineage>
</organism>
<sequence length="612" mass="67249">MPSDLPIQDPPPLPEFPPEFPTAQPTTQSLHTVSTGRHRTSSDADSTDSRERSRRVSKHSEVYEDTIRAIAQLRTQLDYERQRANDAESKLQEVTAHLKAINDARIQAMHDAAQAKEELKLVIFLDILKARLTNTTSSVYKIQLETAQKEIYRAQDVIQIVDRQRYQAEQEAAKNRTKARQLNETIMVQLARDEAYKMGLQQGLERGRQLTLGDDLDTPFEPREPQRGQQDMLGLNDDFSSEGSPPASALEPEPEPVPQHIPEPQPANPVRPHSVAPSVRSNASVIRPRGSPLPVPSPLPSRPPTHIPSAPASVAGSEQIRPISIQNTTPTPRFSHHLPPDNYIPTLGADNRIGLPPPHEFARTPERQPSPQLPVLSDSSQEPIPIPAPDSANTHHQRKRQHRRHSSSGSNSSSSLSHLDILNYATTARTPMSVIQESLPTSNKTESLRSRNASPGGSYRAPLPTLDEMPDHYSHHEGEKMPGGYGGGIYAEGDPYSAGPSTGTAGQSTANSQSHSKSKGKSKSRRHSSHHRHHGVNGYDDDDAVSSAFSEDTLTSPPTIYRPVEGGPPPDWDSVLDQLNHPPIGMYTITGHNPLPHGSNSTTLWNVPDARK</sequence>
<feature type="region of interest" description="Disordered" evidence="2">
    <location>
        <begin position="208"/>
        <end position="417"/>
    </location>
</feature>
<feature type="compositionally biased region" description="Basic and acidic residues" evidence="2">
    <location>
        <begin position="469"/>
        <end position="480"/>
    </location>
</feature>
<feature type="compositionally biased region" description="Low complexity" evidence="2">
    <location>
        <begin position="241"/>
        <end position="251"/>
    </location>
</feature>
<feature type="compositionally biased region" description="Polar residues" evidence="2">
    <location>
        <begin position="430"/>
        <end position="455"/>
    </location>
</feature>
<evidence type="ECO:0000256" key="1">
    <source>
        <dbReference type="SAM" id="Coils"/>
    </source>
</evidence>
<reference evidence="3" key="1">
    <citation type="submission" date="2022-07" db="EMBL/GenBank/DDBJ databases">
        <title>Genome Sequence of Agrocybe chaxingu.</title>
        <authorList>
            <person name="Buettner E."/>
        </authorList>
    </citation>
    <scope>NUCLEOTIDE SEQUENCE</scope>
    <source>
        <strain evidence="3">MP-N11</strain>
    </source>
</reference>
<feature type="compositionally biased region" description="Gly residues" evidence="2">
    <location>
        <begin position="481"/>
        <end position="490"/>
    </location>
</feature>
<feature type="compositionally biased region" description="Pro residues" evidence="2">
    <location>
        <begin position="255"/>
        <end position="269"/>
    </location>
</feature>
<dbReference type="AlphaFoldDB" id="A0A9W8JYX7"/>
<feature type="compositionally biased region" description="Pro residues" evidence="2">
    <location>
        <begin position="8"/>
        <end position="20"/>
    </location>
</feature>
<feature type="compositionally biased region" description="Polar residues" evidence="2">
    <location>
        <begin position="547"/>
        <end position="558"/>
    </location>
</feature>
<feature type="compositionally biased region" description="Polar residues" evidence="2">
    <location>
        <begin position="23"/>
        <end position="35"/>
    </location>
</feature>
<keyword evidence="1" id="KW-0175">Coiled coil</keyword>
<dbReference type="Proteomes" id="UP001148786">
    <property type="component" value="Unassembled WGS sequence"/>
</dbReference>
<evidence type="ECO:0000313" key="4">
    <source>
        <dbReference type="Proteomes" id="UP001148786"/>
    </source>
</evidence>
<dbReference type="EMBL" id="JANKHO010000669">
    <property type="protein sequence ID" value="KAJ3507343.1"/>
    <property type="molecule type" value="Genomic_DNA"/>
</dbReference>
<accession>A0A9W8JYX7</accession>
<feature type="coiled-coil region" evidence="1">
    <location>
        <begin position="70"/>
        <end position="104"/>
    </location>
</feature>
<feature type="compositionally biased region" description="Basic residues" evidence="2">
    <location>
        <begin position="516"/>
        <end position="535"/>
    </location>
</feature>
<comment type="caution">
    <text evidence="3">The sequence shown here is derived from an EMBL/GenBank/DDBJ whole genome shotgun (WGS) entry which is preliminary data.</text>
</comment>
<keyword evidence="4" id="KW-1185">Reference proteome</keyword>
<feature type="compositionally biased region" description="Low complexity" evidence="2">
    <location>
        <begin position="407"/>
        <end position="417"/>
    </location>
</feature>
<feature type="compositionally biased region" description="Pro residues" evidence="2">
    <location>
        <begin position="291"/>
        <end position="306"/>
    </location>
</feature>
<gene>
    <name evidence="3" type="ORF">NLJ89_g6362</name>
</gene>
<protein>
    <submittedName>
        <fullName evidence="3">Uncharacterized protein</fullName>
    </submittedName>
</protein>
<feature type="compositionally biased region" description="Basic residues" evidence="2">
    <location>
        <begin position="395"/>
        <end position="406"/>
    </location>
</feature>
<feature type="region of interest" description="Disordered" evidence="2">
    <location>
        <begin position="1"/>
        <end position="60"/>
    </location>
</feature>